<reference evidence="3" key="1">
    <citation type="journal article" date="2013" name="Microb. Biotechnol.">
        <title>Metabolic potential of the organic-solvent tolerant Pseudomonas putida DOT-T1E deduced from its annotated genome.</title>
        <authorList>
            <person name="Udaondo Z."/>
            <person name="Molina L."/>
            <person name="Daniels C."/>
            <person name="Gomez M.J."/>
            <person name="Molina-Henares M.A."/>
            <person name="Matilla M.A."/>
            <person name="Roca A."/>
            <person name="Fernandez M."/>
            <person name="Duque E."/>
            <person name="Segura A."/>
            <person name="Ramos J.L."/>
        </authorList>
    </citation>
    <scope>NUCLEOTIDE SEQUENCE [LARGE SCALE GENOMIC DNA]</scope>
    <source>
        <strain evidence="3">DOT-T1E</strain>
    </source>
</reference>
<dbReference type="EMBL" id="CP003734">
    <property type="protein sequence ID" value="AFO48311.1"/>
    <property type="molecule type" value="Genomic_DNA"/>
</dbReference>
<accession>I7C5B6</accession>
<dbReference type="KEGG" id="ppx:T1E_2464"/>
<dbReference type="Proteomes" id="UP000006503">
    <property type="component" value="Chromosome"/>
</dbReference>
<organism evidence="2 3">
    <name type="scientific">Pseudomonas putida (strain DOT-T1E)</name>
    <dbReference type="NCBI Taxonomy" id="1196325"/>
    <lineage>
        <taxon>Bacteria</taxon>
        <taxon>Pseudomonadati</taxon>
        <taxon>Pseudomonadota</taxon>
        <taxon>Gammaproteobacteria</taxon>
        <taxon>Pseudomonadales</taxon>
        <taxon>Pseudomonadaceae</taxon>
        <taxon>Pseudomonas</taxon>
    </lineage>
</organism>
<protein>
    <submittedName>
        <fullName evidence="2">Uncharacterized protein</fullName>
    </submittedName>
</protein>
<evidence type="ECO:0000313" key="3">
    <source>
        <dbReference type="Proteomes" id="UP000006503"/>
    </source>
</evidence>
<evidence type="ECO:0000313" key="2">
    <source>
        <dbReference type="EMBL" id="AFO48311.1"/>
    </source>
</evidence>
<dbReference type="AlphaFoldDB" id="I7C5B6"/>
<name>I7C5B6_PSEPT</name>
<proteinExistence type="predicted"/>
<feature type="region of interest" description="Disordered" evidence="1">
    <location>
        <begin position="1"/>
        <end position="23"/>
    </location>
</feature>
<gene>
    <name evidence="2" type="ordered locus">T1E_2464</name>
</gene>
<evidence type="ECO:0000256" key="1">
    <source>
        <dbReference type="SAM" id="MobiDB-lite"/>
    </source>
</evidence>
<dbReference type="HOGENOM" id="CLU_3139715_0_0_6"/>
<sequence>MYSFAELGQVERGGDGSEGIDGSLRALGQVGKSIPSGRSLRMTHHLASS</sequence>